<accession>A0A414WQG0</accession>
<evidence type="ECO:0000256" key="1">
    <source>
        <dbReference type="SAM" id="MobiDB-lite"/>
    </source>
</evidence>
<dbReference type="Proteomes" id="UP000284998">
    <property type="component" value="Unassembled WGS sequence"/>
</dbReference>
<organism evidence="2 3">
    <name type="scientific">Phocaeicola plebeius</name>
    <dbReference type="NCBI Taxonomy" id="310297"/>
    <lineage>
        <taxon>Bacteria</taxon>
        <taxon>Pseudomonadati</taxon>
        <taxon>Bacteroidota</taxon>
        <taxon>Bacteroidia</taxon>
        <taxon>Bacteroidales</taxon>
        <taxon>Bacteroidaceae</taxon>
        <taxon>Phocaeicola</taxon>
    </lineage>
</organism>
<reference evidence="2 3" key="1">
    <citation type="submission" date="2018-08" db="EMBL/GenBank/DDBJ databases">
        <title>A genome reference for cultivated species of the human gut microbiota.</title>
        <authorList>
            <person name="Zou Y."/>
            <person name="Xue W."/>
            <person name="Luo G."/>
        </authorList>
    </citation>
    <scope>NUCLEOTIDE SEQUENCE [LARGE SCALE GENOMIC DNA]</scope>
    <source>
        <strain evidence="2 3">AM17-44</strain>
    </source>
</reference>
<protein>
    <submittedName>
        <fullName evidence="2">Uncharacterized protein</fullName>
    </submittedName>
</protein>
<name>A0A414WQG0_9BACT</name>
<sequence length="169" mass="19687">MNSKLMKPKFMEAISDGDLLTIRLYLANELLLDPRGKSFNKMRAYAEMNIMNLYEAHDGTDFSEVSSIWDEELLFKLGNDLDSNFSKERLDFFEKVAKIVLKEKAQLMNEEKRDLSGEEKQKAIDSENSVSEEPQDAKKSFKERIKPLFKHKIKENIITPFKKGLKKMD</sequence>
<feature type="compositionally biased region" description="Basic and acidic residues" evidence="1">
    <location>
        <begin position="110"/>
        <end position="125"/>
    </location>
</feature>
<comment type="caution">
    <text evidence="2">The sequence shown here is derived from an EMBL/GenBank/DDBJ whole genome shotgun (WGS) entry which is preliminary data.</text>
</comment>
<evidence type="ECO:0000313" key="2">
    <source>
        <dbReference type="EMBL" id="RHH39037.1"/>
    </source>
</evidence>
<gene>
    <name evidence="2" type="ORF">DW204_14405</name>
</gene>
<proteinExistence type="predicted"/>
<feature type="region of interest" description="Disordered" evidence="1">
    <location>
        <begin position="110"/>
        <end position="139"/>
    </location>
</feature>
<evidence type="ECO:0000313" key="3">
    <source>
        <dbReference type="Proteomes" id="UP000284998"/>
    </source>
</evidence>
<dbReference type="EMBL" id="QRJS01000060">
    <property type="protein sequence ID" value="RHH39037.1"/>
    <property type="molecule type" value="Genomic_DNA"/>
</dbReference>
<dbReference type="AlphaFoldDB" id="A0A414WQG0"/>